<evidence type="ECO:0008006" key="9">
    <source>
        <dbReference type="Google" id="ProtNLM"/>
    </source>
</evidence>
<comment type="caution">
    <text evidence="7">The sequence shown here is derived from an EMBL/GenBank/DDBJ whole genome shotgun (WGS) entry which is preliminary data.</text>
</comment>
<sequence>MGLSNNVTASLNLVALLCSIPIIATGTSLASKADSECTHYFRWPLALLGSLVLLVSLAGFLGAYWNKQGLLAVYLFCMAFLICLLLTALLFTYVVTRPDGSYPVQGRASRDYRLEGFSTWLRDYVTDSDHWVKIRACLAESNVCTRLNQNFISADQFFASDISPLQARTLSPSASENLHFSSSMSLLKVGALSYFPSPYSAPQSGCCKPPTVCGYSYVNPTLWSNPANPSADMDCYLWNNDQAQLCYSCSSCKAGLLGNLRGEWRKANVILIVTLVILICVYLTACSAFRNAQSGSHK</sequence>
<dbReference type="GO" id="GO:0009734">
    <property type="term" value="P:auxin-activated signaling pathway"/>
    <property type="evidence" value="ECO:0007669"/>
    <property type="project" value="InterPro"/>
</dbReference>
<evidence type="ECO:0000256" key="5">
    <source>
        <dbReference type="ARBA" id="ARBA00023136"/>
    </source>
</evidence>
<keyword evidence="5 6" id="KW-0472">Membrane</keyword>
<dbReference type="Pfam" id="PF00335">
    <property type="entry name" value="Tetraspanin"/>
    <property type="match status" value="1"/>
</dbReference>
<comment type="subcellular location">
    <subcellularLocation>
        <location evidence="1">Membrane</location>
        <topology evidence="1">Multi-pass membrane protein</topology>
    </subcellularLocation>
</comment>
<evidence type="ECO:0000256" key="6">
    <source>
        <dbReference type="SAM" id="Phobius"/>
    </source>
</evidence>
<evidence type="ECO:0000313" key="8">
    <source>
        <dbReference type="Proteomes" id="UP001346149"/>
    </source>
</evidence>
<dbReference type="AlphaFoldDB" id="A0AAN7M6G0"/>
<evidence type="ECO:0000313" key="7">
    <source>
        <dbReference type="EMBL" id="KAK4799704.1"/>
    </source>
</evidence>
<evidence type="ECO:0000256" key="4">
    <source>
        <dbReference type="ARBA" id="ARBA00022989"/>
    </source>
</evidence>
<dbReference type="InterPro" id="IPR044991">
    <property type="entry name" value="TET_plant"/>
</dbReference>
<organism evidence="7 8">
    <name type="scientific">Trapa natans</name>
    <name type="common">Water chestnut</name>
    <dbReference type="NCBI Taxonomy" id="22666"/>
    <lineage>
        <taxon>Eukaryota</taxon>
        <taxon>Viridiplantae</taxon>
        <taxon>Streptophyta</taxon>
        <taxon>Embryophyta</taxon>
        <taxon>Tracheophyta</taxon>
        <taxon>Spermatophyta</taxon>
        <taxon>Magnoliopsida</taxon>
        <taxon>eudicotyledons</taxon>
        <taxon>Gunneridae</taxon>
        <taxon>Pentapetalae</taxon>
        <taxon>rosids</taxon>
        <taxon>malvids</taxon>
        <taxon>Myrtales</taxon>
        <taxon>Lythraceae</taxon>
        <taxon>Trapa</taxon>
    </lineage>
</organism>
<keyword evidence="3 6" id="KW-0812">Transmembrane</keyword>
<evidence type="ECO:0000256" key="2">
    <source>
        <dbReference type="ARBA" id="ARBA00006840"/>
    </source>
</evidence>
<gene>
    <name evidence="7" type="ORF">SAY86_025069</name>
</gene>
<dbReference type="Proteomes" id="UP001346149">
    <property type="component" value="Unassembled WGS sequence"/>
</dbReference>
<keyword evidence="8" id="KW-1185">Reference proteome</keyword>
<accession>A0AAN7M6G0</accession>
<proteinExistence type="inferred from homology"/>
<dbReference type="PANTHER" id="PTHR32191">
    <property type="entry name" value="TETRASPANIN-8-RELATED"/>
    <property type="match status" value="1"/>
</dbReference>
<feature type="transmembrane region" description="Helical" evidence="6">
    <location>
        <begin position="12"/>
        <end position="31"/>
    </location>
</feature>
<dbReference type="GO" id="GO:0016020">
    <property type="term" value="C:membrane"/>
    <property type="evidence" value="ECO:0007669"/>
    <property type="project" value="UniProtKB-SubCell"/>
</dbReference>
<keyword evidence="4 6" id="KW-1133">Transmembrane helix</keyword>
<feature type="transmembrane region" description="Helical" evidence="6">
    <location>
        <begin position="269"/>
        <end position="290"/>
    </location>
</feature>
<protein>
    <recommendedName>
        <fullName evidence="9">Tetraspanin-2</fullName>
    </recommendedName>
</protein>
<comment type="similarity">
    <text evidence="2">Belongs to the tetraspanin (TM4SF) family.</text>
</comment>
<feature type="transmembrane region" description="Helical" evidence="6">
    <location>
        <begin position="71"/>
        <end position="95"/>
    </location>
</feature>
<feature type="transmembrane region" description="Helical" evidence="6">
    <location>
        <begin position="43"/>
        <end position="65"/>
    </location>
</feature>
<dbReference type="EMBL" id="JAXQNO010000004">
    <property type="protein sequence ID" value="KAK4799704.1"/>
    <property type="molecule type" value="Genomic_DNA"/>
</dbReference>
<evidence type="ECO:0000256" key="3">
    <source>
        <dbReference type="ARBA" id="ARBA00022692"/>
    </source>
</evidence>
<name>A0AAN7M6G0_TRANT</name>
<reference evidence="7 8" key="1">
    <citation type="journal article" date="2023" name="Hortic Res">
        <title>Pangenome of water caltrop reveals structural variations and asymmetric subgenome divergence after allopolyploidization.</title>
        <authorList>
            <person name="Zhang X."/>
            <person name="Chen Y."/>
            <person name="Wang L."/>
            <person name="Yuan Y."/>
            <person name="Fang M."/>
            <person name="Shi L."/>
            <person name="Lu R."/>
            <person name="Comes H.P."/>
            <person name="Ma Y."/>
            <person name="Chen Y."/>
            <person name="Huang G."/>
            <person name="Zhou Y."/>
            <person name="Zheng Z."/>
            <person name="Qiu Y."/>
        </authorList>
    </citation>
    <scope>NUCLEOTIDE SEQUENCE [LARGE SCALE GENOMIC DNA]</scope>
    <source>
        <strain evidence="7">F231</strain>
    </source>
</reference>
<evidence type="ECO:0000256" key="1">
    <source>
        <dbReference type="ARBA" id="ARBA00004141"/>
    </source>
</evidence>
<dbReference type="InterPro" id="IPR018499">
    <property type="entry name" value="Tetraspanin/Peripherin"/>
</dbReference>